<name>A0A4D4L675_STRVO</name>
<feature type="chain" id="PRO_5020222551" evidence="8">
    <location>
        <begin position="35"/>
        <end position="418"/>
    </location>
</feature>
<keyword evidence="11" id="KW-1185">Reference proteome</keyword>
<dbReference type="PANTHER" id="PTHR43806:SF11">
    <property type="entry name" value="CEREVISIN-RELATED"/>
    <property type="match status" value="1"/>
</dbReference>
<evidence type="ECO:0000313" key="11">
    <source>
        <dbReference type="Proteomes" id="UP000301309"/>
    </source>
</evidence>
<dbReference type="GO" id="GO:0006508">
    <property type="term" value="P:proteolysis"/>
    <property type="evidence" value="ECO:0007669"/>
    <property type="project" value="UniProtKB-KW"/>
</dbReference>
<evidence type="ECO:0000256" key="3">
    <source>
        <dbReference type="ARBA" id="ARBA00022801"/>
    </source>
</evidence>
<dbReference type="InterPro" id="IPR006311">
    <property type="entry name" value="TAT_signal"/>
</dbReference>
<evidence type="ECO:0000259" key="9">
    <source>
        <dbReference type="Pfam" id="PF00082"/>
    </source>
</evidence>
<evidence type="ECO:0000256" key="4">
    <source>
        <dbReference type="ARBA" id="ARBA00022825"/>
    </source>
</evidence>
<keyword evidence="4 5" id="KW-0720">Serine protease</keyword>
<dbReference type="InterPro" id="IPR000209">
    <property type="entry name" value="Peptidase_S8/S53_dom"/>
</dbReference>
<feature type="domain" description="Peptidase S8/S53" evidence="9">
    <location>
        <begin position="59"/>
        <end position="312"/>
    </location>
</feature>
<dbReference type="RefSeq" id="WP_137979816.1">
    <property type="nucleotide sequence ID" value="NZ_BAAASO010000051.1"/>
</dbReference>
<feature type="region of interest" description="Disordered" evidence="6">
    <location>
        <begin position="319"/>
        <end position="385"/>
    </location>
</feature>
<dbReference type="PROSITE" id="PS51892">
    <property type="entry name" value="SUBTILASE"/>
    <property type="match status" value="1"/>
</dbReference>
<feature type="signal peptide" evidence="8">
    <location>
        <begin position="1"/>
        <end position="34"/>
    </location>
</feature>
<organism evidence="10 11">
    <name type="scientific">Streptomyces violaceusniger</name>
    <dbReference type="NCBI Taxonomy" id="68280"/>
    <lineage>
        <taxon>Bacteria</taxon>
        <taxon>Bacillati</taxon>
        <taxon>Actinomycetota</taxon>
        <taxon>Actinomycetes</taxon>
        <taxon>Kitasatosporales</taxon>
        <taxon>Streptomycetaceae</taxon>
        <taxon>Streptomyces</taxon>
        <taxon>Streptomyces violaceusniger group</taxon>
    </lineage>
</organism>
<dbReference type="InterPro" id="IPR050131">
    <property type="entry name" value="Peptidase_S8_subtilisin-like"/>
</dbReference>
<dbReference type="InterPro" id="IPR022398">
    <property type="entry name" value="Peptidase_S8_His-AS"/>
</dbReference>
<dbReference type="EMBL" id="BJHW01000001">
    <property type="protein sequence ID" value="GDY57091.1"/>
    <property type="molecule type" value="Genomic_DNA"/>
</dbReference>
<feature type="active site" description="Charge relay system" evidence="5">
    <location>
        <position position="102"/>
    </location>
</feature>
<feature type="active site" description="Charge relay system" evidence="5">
    <location>
        <position position="263"/>
    </location>
</feature>
<protein>
    <submittedName>
        <fullName evidence="10">Type VII secretion-associated serine protease</fullName>
    </submittedName>
</protein>
<keyword evidence="8" id="KW-0732">Signal</keyword>
<dbReference type="OrthoDB" id="9798386at2"/>
<accession>A0A4D4L675</accession>
<proteinExistence type="inferred from homology"/>
<keyword evidence="7" id="KW-0812">Transmembrane</keyword>
<evidence type="ECO:0000256" key="7">
    <source>
        <dbReference type="SAM" id="Phobius"/>
    </source>
</evidence>
<evidence type="ECO:0000313" key="10">
    <source>
        <dbReference type="EMBL" id="GDY57091.1"/>
    </source>
</evidence>
<evidence type="ECO:0000256" key="1">
    <source>
        <dbReference type="ARBA" id="ARBA00011073"/>
    </source>
</evidence>
<keyword evidence="3 5" id="KW-0378">Hydrolase</keyword>
<dbReference type="Pfam" id="PF00082">
    <property type="entry name" value="Peptidase_S8"/>
    <property type="match status" value="1"/>
</dbReference>
<feature type="region of interest" description="Disordered" evidence="6">
    <location>
        <begin position="86"/>
        <end position="107"/>
    </location>
</feature>
<feature type="active site" description="Charge relay system" evidence="5">
    <location>
        <position position="68"/>
    </location>
</feature>
<dbReference type="InterPro" id="IPR036852">
    <property type="entry name" value="Peptidase_S8/S53_dom_sf"/>
</dbReference>
<dbReference type="AlphaFoldDB" id="A0A4D4L675"/>
<keyword evidence="7" id="KW-1133">Transmembrane helix</keyword>
<keyword evidence="7" id="KW-0472">Membrane</keyword>
<dbReference type="InterPro" id="IPR015500">
    <property type="entry name" value="Peptidase_S8_subtilisin-rel"/>
</dbReference>
<feature type="transmembrane region" description="Helical" evidence="7">
    <location>
        <begin position="387"/>
        <end position="408"/>
    </location>
</feature>
<gene>
    <name evidence="10" type="ORF">SVIO_077140</name>
</gene>
<feature type="compositionally biased region" description="Basic and acidic residues" evidence="6">
    <location>
        <begin position="366"/>
        <end position="379"/>
    </location>
</feature>
<keyword evidence="2 5" id="KW-0645">Protease</keyword>
<dbReference type="Proteomes" id="UP000301309">
    <property type="component" value="Unassembled WGS sequence"/>
</dbReference>
<dbReference type="PRINTS" id="PR00723">
    <property type="entry name" value="SUBTILISIN"/>
</dbReference>
<dbReference type="PROSITE" id="PS51318">
    <property type="entry name" value="TAT"/>
    <property type="match status" value="1"/>
</dbReference>
<dbReference type="PANTHER" id="PTHR43806">
    <property type="entry name" value="PEPTIDASE S8"/>
    <property type="match status" value="1"/>
</dbReference>
<reference evidence="10 11" key="1">
    <citation type="journal article" date="2020" name="Int. J. Syst. Evol. Microbiol.">
        <title>Reclassification of Streptomyces castelarensis and Streptomyces sporoclivatus as later heterotypic synonyms of Streptomyces antimycoticus.</title>
        <authorList>
            <person name="Komaki H."/>
            <person name="Tamura T."/>
        </authorList>
    </citation>
    <scope>NUCLEOTIDE SEQUENCE [LARGE SCALE GENOMIC DNA]</scope>
    <source>
        <strain evidence="10 11">NBRC 13459</strain>
    </source>
</reference>
<comment type="caution">
    <text evidence="10">The sequence shown here is derived from an EMBL/GenBank/DDBJ whole genome shotgun (WGS) entry which is preliminary data.</text>
</comment>
<evidence type="ECO:0000256" key="6">
    <source>
        <dbReference type="SAM" id="MobiDB-lite"/>
    </source>
</evidence>
<dbReference type="SUPFAM" id="SSF52743">
    <property type="entry name" value="Subtilisin-like"/>
    <property type="match status" value="1"/>
</dbReference>
<dbReference type="Gene3D" id="3.40.50.200">
    <property type="entry name" value="Peptidase S8/S53 domain"/>
    <property type="match status" value="1"/>
</dbReference>
<evidence type="ECO:0000256" key="5">
    <source>
        <dbReference type="PROSITE-ProRule" id="PRU01240"/>
    </source>
</evidence>
<sequence length="418" mass="42722">MPFQKYGARRRSLSALATLGAGLMAVGGIAPAAAAQDISSQQWYLKDMQADDMWKVSKGKGVTVAVIDTGVDASRVELRGRVLEGTDASAKATDPHNDPNGHGTNIAGLIGGSGEGGGIQGLAPEVKILPVKASLIDMQAESVGSVMAKAIRYSVDHGAKVLNISLGVTGLPAYFSKTQSAVNYALKKGALIFAGTGNGGDKENQSEYPAALPGVVGVGAIDRTGKVAKFSTTGDQVGLVAVGDKIPVRCKDSESVCMTHGTSDAAAITSASAALIWSKHPKWTNNQVLRVMMQTAAKPKTGDIPSSYLGYGSVRPRKVLLDGEGDPGPANTNPLLAREGATKPKPSESASKPAGDASEPPVSDEQAAKKPAAEAKASDDDGGNTTLWVALGAGVVVVVGAAVAFTVVRRRGGTMARP</sequence>
<dbReference type="GO" id="GO:0004252">
    <property type="term" value="F:serine-type endopeptidase activity"/>
    <property type="evidence" value="ECO:0007669"/>
    <property type="project" value="UniProtKB-UniRule"/>
</dbReference>
<evidence type="ECO:0000256" key="2">
    <source>
        <dbReference type="ARBA" id="ARBA00022670"/>
    </source>
</evidence>
<evidence type="ECO:0000256" key="8">
    <source>
        <dbReference type="SAM" id="SignalP"/>
    </source>
</evidence>
<dbReference type="PROSITE" id="PS00137">
    <property type="entry name" value="SUBTILASE_HIS"/>
    <property type="match status" value="1"/>
</dbReference>
<comment type="similarity">
    <text evidence="1 5">Belongs to the peptidase S8 family.</text>
</comment>